<dbReference type="GO" id="GO:0016126">
    <property type="term" value="P:sterol biosynthetic process"/>
    <property type="evidence" value="ECO:0007669"/>
    <property type="project" value="UniProtKB-UniRule"/>
</dbReference>
<evidence type="ECO:0000256" key="2">
    <source>
        <dbReference type="ARBA" id="ARBA00022630"/>
    </source>
</evidence>
<dbReference type="InterPro" id="IPR040125">
    <property type="entry name" value="Squalene_monox"/>
</dbReference>
<evidence type="ECO:0000256" key="6">
    <source>
        <dbReference type="RuleBase" id="RU367121"/>
    </source>
</evidence>
<evidence type="ECO:0000313" key="8">
    <source>
        <dbReference type="EMBL" id="KAH6823601.1"/>
    </source>
</evidence>
<gene>
    <name evidence="8" type="ORF">C2S53_006508</name>
</gene>
<name>A0AAD4P2D0_PERFH</name>
<evidence type="ECO:0000256" key="5">
    <source>
        <dbReference type="ARBA" id="ARBA00023136"/>
    </source>
</evidence>
<comment type="similarity">
    <text evidence="6">Belongs to the squalene monooxygenase family.</text>
</comment>
<evidence type="ECO:0000313" key="9">
    <source>
        <dbReference type="Proteomes" id="UP001190926"/>
    </source>
</evidence>
<comment type="subcellular location">
    <subcellularLocation>
        <location evidence="6">Membrane</location>
        <topology evidence="6">Multi-pass membrane protein</topology>
    </subcellularLocation>
</comment>
<keyword evidence="5" id="KW-0472">Membrane</keyword>
<dbReference type="GO" id="GO:0016020">
    <property type="term" value="C:membrane"/>
    <property type="evidence" value="ECO:0007669"/>
    <property type="project" value="UniProtKB-SubCell"/>
</dbReference>
<comment type="catalytic activity">
    <reaction evidence="6">
        <text>squalene + reduced [NADPH--hemoprotein reductase] + O2 = (S)-2,3-epoxysqualene + oxidized [NADPH--hemoprotein reductase] + H2O + H(+)</text>
        <dbReference type="Rhea" id="RHEA:25282"/>
        <dbReference type="Rhea" id="RHEA-COMP:11964"/>
        <dbReference type="Rhea" id="RHEA-COMP:11965"/>
        <dbReference type="ChEBI" id="CHEBI:15377"/>
        <dbReference type="ChEBI" id="CHEBI:15378"/>
        <dbReference type="ChEBI" id="CHEBI:15379"/>
        <dbReference type="ChEBI" id="CHEBI:15440"/>
        <dbReference type="ChEBI" id="CHEBI:15441"/>
        <dbReference type="ChEBI" id="CHEBI:57618"/>
        <dbReference type="ChEBI" id="CHEBI:58210"/>
        <dbReference type="EC" id="1.14.14.17"/>
    </reaction>
</comment>
<dbReference type="AlphaFoldDB" id="A0AAD4P2D0"/>
<dbReference type="Pfam" id="PF08491">
    <property type="entry name" value="SE"/>
    <property type="match status" value="1"/>
</dbReference>
<dbReference type="GO" id="GO:0004506">
    <property type="term" value="F:squalene monooxygenase activity"/>
    <property type="evidence" value="ECO:0007669"/>
    <property type="project" value="UniProtKB-UniRule"/>
</dbReference>
<dbReference type="PANTHER" id="PTHR10835:SF0">
    <property type="entry name" value="SQUALENE MONOOXYGENASE"/>
    <property type="match status" value="1"/>
</dbReference>
<accession>A0AAD4P2D0</accession>
<keyword evidence="9" id="KW-1185">Reference proteome</keyword>
<reference evidence="8 9" key="1">
    <citation type="journal article" date="2021" name="Nat. Commun.">
        <title>Incipient diploidization of the medicinal plant Perilla within 10,000 years.</title>
        <authorList>
            <person name="Zhang Y."/>
            <person name="Shen Q."/>
            <person name="Leng L."/>
            <person name="Zhang D."/>
            <person name="Chen S."/>
            <person name="Shi Y."/>
            <person name="Ning Z."/>
            <person name="Chen S."/>
        </authorList>
    </citation>
    <scope>NUCLEOTIDE SEQUENCE [LARGE SCALE GENOMIC DNA]</scope>
    <source>
        <strain evidence="9">cv. PC099</strain>
    </source>
</reference>
<dbReference type="EMBL" id="SDAM02000715">
    <property type="protein sequence ID" value="KAH6823601.1"/>
    <property type="molecule type" value="Genomic_DNA"/>
</dbReference>
<proteinExistence type="inferred from homology"/>
<protein>
    <recommendedName>
        <fullName evidence="6">Squalene monooxygenase</fullName>
        <ecNumber evidence="6">1.14.14.17</ecNumber>
    </recommendedName>
</protein>
<evidence type="ECO:0000256" key="1">
    <source>
        <dbReference type="ARBA" id="ARBA00001974"/>
    </source>
</evidence>
<feature type="domain" description="Squalene epoxidase" evidence="7">
    <location>
        <begin position="18"/>
        <end position="91"/>
    </location>
</feature>
<comment type="function">
    <text evidence="6">Catalyzes the stereospecific oxidation of squalene to (S)-2,3-epoxysqualene, and is considered to be a rate-limiting enzyme in steroid biosynthesis.</text>
</comment>
<evidence type="ECO:0000259" key="7">
    <source>
        <dbReference type="Pfam" id="PF08491"/>
    </source>
</evidence>
<keyword evidence="4 6" id="KW-0560">Oxidoreductase</keyword>
<organism evidence="8 9">
    <name type="scientific">Perilla frutescens var. hirtella</name>
    <name type="common">Perilla citriodora</name>
    <name type="synonym">Perilla setoyensis</name>
    <dbReference type="NCBI Taxonomy" id="608512"/>
    <lineage>
        <taxon>Eukaryota</taxon>
        <taxon>Viridiplantae</taxon>
        <taxon>Streptophyta</taxon>
        <taxon>Embryophyta</taxon>
        <taxon>Tracheophyta</taxon>
        <taxon>Spermatophyta</taxon>
        <taxon>Magnoliopsida</taxon>
        <taxon>eudicotyledons</taxon>
        <taxon>Gunneridae</taxon>
        <taxon>Pentapetalae</taxon>
        <taxon>asterids</taxon>
        <taxon>lamiids</taxon>
        <taxon>Lamiales</taxon>
        <taxon>Lamiaceae</taxon>
        <taxon>Nepetoideae</taxon>
        <taxon>Elsholtzieae</taxon>
        <taxon>Perilla</taxon>
    </lineage>
</organism>
<dbReference type="PANTHER" id="PTHR10835">
    <property type="entry name" value="SQUALENE MONOOXYGENASE"/>
    <property type="match status" value="1"/>
</dbReference>
<dbReference type="EC" id="1.14.14.17" evidence="6"/>
<comment type="cofactor">
    <cofactor evidence="1 6">
        <name>FAD</name>
        <dbReference type="ChEBI" id="CHEBI:57692"/>
    </cofactor>
</comment>
<evidence type="ECO:0000256" key="4">
    <source>
        <dbReference type="ARBA" id="ARBA00023002"/>
    </source>
</evidence>
<comment type="caution">
    <text evidence="8">The sequence shown here is derived from an EMBL/GenBank/DDBJ whole genome shotgun (WGS) entry which is preliminary data.</text>
</comment>
<keyword evidence="3 6" id="KW-0274">FAD</keyword>
<evidence type="ECO:0000256" key="3">
    <source>
        <dbReference type="ARBA" id="ARBA00022827"/>
    </source>
</evidence>
<dbReference type="Proteomes" id="UP001190926">
    <property type="component" value="Unassembled WGS sequence"/>
</dbReference>
<sequence>MQSTSATPYNKTRNECGTLYDIFLLRNLLMLIDDMYDASTLSNYLQSFYAITKPQASTINILAESAYKLFCASADPAMKKLRQASFDYIEAFSHKASYMEAFSHNLYLITLSLWLMPAPFKPLSQLFHHHCLCSWWITTSISFTTKSLVGSQIALCE</sequence>
<keyword evidence="2 6" id="KW-0285">Flavoprotein</keyword>
<dbReference type="GO" id="GO:0050660">
    <property type="term" value="F:flavin adenine dinucleotide binding"/>
    <property type="evidence" value="ECO:0007669"/>
    <property type="project" value="UniProtKB-UniRule"/>
</dbReference>
<dbReference type="InterPro" id="IPR013698">
    <property type="entry name" value="Squalene_epoxidase"/>
</dbReference>
<dbReference type="GO" id="GO:0005783">
    <property type="term" value="C:endoplasmic reticulum"/>
    <property type="evidence" value="ECO:0007669"/>
    <property type="project" value="TreeGrafter"/>
</dbReference>